<dbReference type="InterPro" id="IPR009057">
    <property type="entry name" value="Homeodomain-like_sf"/>
</dbReference>
<dbReference type="PROSITE" id="PS50977">
    <property type="entry name" value="HTH_TETR_2"/>
    <property type="match status" value="1"/>
</dbReference>
<dbReference type="Pfam" id="PF00440">
    <property type="entry name" value="TetR_N"/>
    <property type="match status" value="1"/>
</dbReference>
<organism evidence="4 5">
    <name type="scientific">Micromonospora phaseoli</name>
    <dbReference type="NCBI Taxonomy" id="1144548"/>
    <lineage>
        <taxon>Bacteria</taxon>
        <taxon>Bacillati</taxon>
        <taxon>Actinomycetota</taxon>
        <taxon>Actinomycetes</taxon>
        <taxon>Micromonosporales</taxon>
        <taxon>Micromonosporaceae</taxon>
        <taxon>Micromonospora</taxon>
    </lineage>
</organism>
<feature type="DNA-binding region" description="H-T-H motif" evidence="2">
    <location>
        <begin position="34"/>
        <end position="53"/>
    </location>
</feature>
<keyword evidence="5" id="KW-1185">Reference proteome</keyword>
<dbReference type="AlphaFoldDB" id="A0A1H6Z355"/>
<dbReference type="SUPFAM" id="SSF46689">
    <property type="entry name" value="Homeodomain-like"/>
    <property type="match status" value="1"/>
</dbReference>
<accession>A0A1H6Z355</accession>
<dbReference type="Gene3D" id="1.10.357.10">
    <property type="entry name" value="Tetracycline Repressor, domain 2"/>
    <property type="match status" value="1"/>
</dbReference>
<dbReference type="STRING" id="1144548.SAMN05443287_104394"/>
<dbReference type="Proteomes" id="UP000198707">
    <property type="component" value="Unassembled WGS sequence"/>
</dbReference>
<evidence type="ECO:0000256" key="2">
    <source>
        <dbReference type="PROSITE-ProRule" id="PRU00335"/>
    </source>
</evidence>
<protein>
    <submittedName>
        <fullName evidence="4">DNA-binding transcriptional regulator, AcrR family</fullName>
    </submittedName>
</protein>
<dbReference type="EMBL" id="FNYV01000004">
    <property type="protein sequence ID" value="SEJ43980.1"/>
    <property type="molecule type" value="Genomic_DNA"/>
</dbReference>
<sequence length="194" mass="21343">MPVVTVAEPATGPQEALLRRAIAWFAANGVGDTSLRTLAAQIGTSHRMLIYHFGSRAGLLTAMVEAIWRDQQEFLESLPREAADDPYDGAWQFWVRLADDRAFAPLFFEMSAAAMQGHAWASSLRTWIVVWTDRLGQFFEDVGHPPAQAQAQARMAMAMTRGVLFELALTGDRATADATMAAFLDSTRPSRRAG</sequence>
<name>A0A1H6Z355_9ACTN</name>
<dbReference type="InterPro" id="IPR001647">
    <property type="entry name" value="HTH_TetR"/>
</dbReference>
<proteinExistence type="predicted"/>
<evidence type="ECO:0000313" key="5">
    <source>
        <dbReference type="Proteomes" id="UP000198707"/>
    </source>
</evidence>
<gene>
    <name evidence="4" type="ORF">SAMN05443287_104394</name>
</gene>
<feature type="domain" description="HTH tetR-type" evidence="3">
    <location>
        <begin position="11"/>
        <end position="71"/>
    </location>
</feature>
<evidence type="ECO:0000313" key="4">
    <source>
        <dbReference type="EMBL" id="SEJ43980.1"/>
    </source>
</evidence>
<evidence type="ECO:0000256" key="1">
    <source>
        <dbReference type="ARBA" id="ARBA00023125"/>
    </source>
</evidence>
<dbReference type="GO" id="GO:0003677">
    <property type="term" value="F:DNA binding"/>
    <property type="evidence" value="ECO:0007669"/>
    <property type="project" value="UniProtKB-UniRule"/>
</dbReference>
<keyword evidence="1 2" id="KW-0238">DNA-binding</keyword>
<reference evidence="5" key="1">
    <citation type="submission" date="2016-10" db="EMBL/GenBank/DDBJ databases">
        <authorList>
            <person name="Varghese N."/>
            <person name="Submissions S."/>
        </authorList>
    </citation>
    <scope>NUCLEOTIDE SEQUENCE [LARGE SCALE GENOMIC DNA]</scope>
    <source>
        <strain evidence="5">CGMCC 4.7038</strain>
    </source>
</reference>
<evidence type="ECO:0000259" key="3">
    <source>
        <dbReference type="PROSITE" id="PS50977"/>
    </source>
</evidence>